<dbReference type="GO" id="GO:0005634">
    <property type="term" value="C:nucleus"/>
    <property type="evidence" value="ECO:0007669"/>
    <property type="project" value="UniProtKB-SubCell"/>
</dbReference>
<organism evidence="14 15">
    <name type="scientific">Lachancea mirantina</name>
    <dbReference type="NCBI Taxonomy" id="1230905"/>
    <lineage>
        <taxon>Eukaryota</taxon>
        <taxon>Fungi</taxon>
        <taxon>Dikarya</taxon>
        <taxon>Ascomycota</taxon>
        <taxon>Saccharomycotina</taxon>
        <taxon>Saccharomycetes</taxon>
        <taxon>Saccharomycetales</taxon>
        <taxon>Saccharomycetaceae</taxon>
        <taxon>Lachancea</taxon>
    </lineage>
</organism>
<dbReference type="EC" id="2.3.1.48" evidence="3 9"/>
<dbReference type="OrthoDB" id="10253098at2759"/>
<evidence type="ECO:0000256" key="5">
    <source>
        <dbReference type="ARBA" id="ARBA00022679"/>
    </source>
</evidence>
<dbReference type="PANTHER" id="PTHR12046">
    <property type="entry name" value="HISTONE ACETYLTRANSFERASE TYPE B CATALYTIC SUBUNIT"/>
    <property type="match status" value="1"/>
</dbReference>
<dbReference type="Pfam" id="PF10394">
    <property type="entry name" value="Hat1_N"/>
    <property type="match status" value="1"/>
</dbReference>
<dbReference type="GO" id="GO:0005737">
    <property type="term" value="C:cytoplasm"/>
    <property type="evidence" value="ECO:0007669"/>
    <property type="project" value="UniProtKB-SubCell"/>
</dbReference>
<evidence type="ECO:0000259" key="13">
    <source>
        <dbReference type="Pfam" id="PF10394"/>
    </source>
</evidence>
<evidence type="ECO:0000256" key="4">
    <source>
        <dbReference type="ARBA" id="ARBA00021268"/>
    </source>
</evidence>
<keyword evidence="9" id="KW-0963">Cytoplasm</keyword>
<evidence type="ECO:0000256" key="6">
    <source>
        <dbReference type="ARBA" id="ARBA00023242"/>
    </source>
</evidence>
<proteinExistence type="inferred from homology"/>
<evidence type="ECO:0000256" key="8">
    <source>
        <dbReference type="ARBA" id="ARBA00048017"/>
    </source>
</evidence>
<name>A0A1G4K338_9SACH</name>
<accession>A0A1G4K338</accession>
<evidence type="ECO:0000256" key="3">
    <source>
        <dbReference type="ARBA" id="ARBA00013184"/>
    </source>
</evidence>
<evidence type="ECO:0000313" key="15">
    <source>
        <dbReference type="Proteomes" id="UP000191024"/>
    </source>
</evidence>
<dbReference type="Pfam" id="PF21184">
    <property type="entry name" value="HAT1_C_fung"/>
    <property type="match status" value="1"/>
</dbReference>
<dbReference type="Gene3D" id="3.40.630.30">
    <property type="match status" value="1"/>
</dbReference>
<feature type="site" description="Interaction with histone H4 N-terminus" evidence="12">
    <location>
        <position position="176"/>
    </location>
</feature>
<evidence type="ECO:0000256" key="7">
    <source>
        <dbReference type="ARBA" id="ARBA00023315"/>
    </source>
</evidence>
<keyword evidence="6 9" id="KW-0539">Nucleus</keyword>
<keyword evidence="7 9" id="KW-0012">Acyltransferase</keyword>
<feature type="binding site" evidence="11">
    <location>
        <position position="260"/>
    </location>
    <ligand>
        <name>acetyl-CoA</name>
        <dbReference type="ChEBI" id="CHEBI:57288"/>
    </ligand>
</feature>
<dbReference type="GO" id="GO:0042393">
    <property type="term" value="F:histone binding"/>
    <property type="evidence" value="ECO:0007669"/>
    <property type="project" value="InterPro"/>
</dbReference>
<evidence type="ECO:0000256" key="10">
    <source>
        <dbReference type="PIRSR" id="PIRSR038084-1"/>
    </source>
</evidence>
<comment type="catalytic activity">
    <reaction evidence="8 9">
        <text>L-lysyl-[protein] + acetyl-CoA = N(6)-acetyl-L-lysyl-[protein] + CoA + H(+)</text>
        <dbReference type="Rhea" id="RHEA:45948"/>
        <dbReference type="Rhea" id="RHEA-COMP:9752"/>
        <dbReference type="Rhea" id="RHEA-COMP:10731"/>
        <dbReference type="ChEBI" id="CHEBI:15378"/>
        <dbReference type="ChEBI" id="CHEBI:29969"/>
        <dbReference type="ChEBI" id="CHEBI:57287"/>
        <dbReference type="ChEBI" id="CHEBI:57288"/>
        <dbReference type="ChEBI" id="CHEBI:61930"/>
        <dbReference type="EC" id="2.3.1.48"/>
    </reaction>
</comment>
<dbReference type="PIRSF" id="PIRSF038084">
    <property type="entry name" value="HAT-B_cat"/>
    <property type="match status" value="1"/>
</dbReference>
<evidence type="ECO:0000256" key="9">
    <source>
        <dbReference type="PIRNR" id="PIRNR038084"/>
    </source>
</evidence>
<feature type="region of interest" description="Interaction with histone H4 N-terminus" evidence="11">
    <location>
        <begin position="196"/>
        <end position="198"/>
    </location>
</feature>
<feature type="active site" description="Proton donor/acceptor" evidence="10">
    <location>
        <position position="257"/>
    </location>
</feature>
<dbReference type="GO" id="GO:0031509">
    <property type="term" value="P:subtelomeric heterochromatin formation"/>
    <property type="evidence" value="ECO:0007669"/>
    <property type="project" value="InterPro"/>
</dbReference>
<keyword evidence="5 9" id="KW-0808">Transferase</keyword>
<dbReference type="SUPFAM" id="SSF55729">
    <property type="entry name" value="Acyl-CoA N-acyltransferases (Nat)"/>
    <property type="match status" value="1"/>
</dbReference>
<dbReference type="InterPro" id="IPR016181">
    <property type="entry name" value="Acyl_CoA_acyltransferase"/>
</dbReference>
<feature type="region of interest" description="Interaction with histone H4 N-terminus" evidence="11">
    <location>
        <begin position="45"/>
        <end position="47"/>
    </location>
</feature>
<evidence type="ECO:0000256" key="2">
    <source>
        <dbReference type="ARBA" id="ARBA00010543"/>
    </source>
</evidence>
<comment type="subunit">
    <text evidence="9">Component of the HAT-B complex composed of at least HAT1 and HAT2. The HAT-B complex binds to histone H4 tail.</text>
</comment>
<feature type="binding site" evidence="11">
    <location>
        <begin position="229"/>
        <end position="235"/>
    </location>
    <ligand>
        <name>acetyl-CoA</name>
        <dbReference type="ChEBI" id="CHEBI:57288"/>
    </ligand>
</feature>
<protein>
    <recommendedName>
        <fullName evidence="4 9">Histone acetyltransferase type B catalytic subunit</fullName>
        <ecNumber evidence="3 9">2.3.1.48</ecNumber>
    </recommendedName>
</protein>
<evidence type="ECO:0000256" key="1">
    <source>
        <dbReference type="ARBA" id="ARBA00004123"/>
    </source>
</evidence>
<evidence type="ECO:0000256" key="12">
    <source>
        <dbReference type="PIRSR" id="PIRSR038084-3"/>
    </source>
</evidence>
<dbReference type="STRING" id="1230905.A0A1G4K338"/>
<comment type="function">
    <text evidence="9">Catalytic component of the histone acetylase B (HAT-B) complex. Has intrinsic substrate specificity that modifies lysine in recognition sequence GXGKXG. Involved in DNA double-strand break repair.</text>
</comment>
<sequence>MQSLAEELKPEAWTVSSNSALKISLVDKNGAAQFNPTFTYPIFGDSEQIFGYKDLEIHLAFDSVTFKPFVNVKYTKKLNDEVIDVQEKLLEFLPREDVIVKDEAKWIETFEIEQKDFNLSDVSSLLAAFSHEGHPFEVRKMKLDSEAAKRFHRRIQIFTLLFIESASYIDENDSNWEFYFTVNASTKQIIAFSTAYRFWKYLSAATFDAHEQYQFSSKVSQFLVFPPYQKNEHGTNLYNAIFDYWLGDESVVEINVEEPNEGFDLLRDKCDLRRVLCSELPNRIPHDLPLPEDWISATRSDLKLEKRQFMRLIEMLLLKNNSPNFRLQVKKRIWDRNFDVLMELDKSTRNDKIQTAFESVRDEYAAILSTVTKRNHDEVDFDENKSKKTKSN</sequence>
<dbReference type="GO" id="GO:0004402">
    <property type="term" value="F:histone acetyltransferase activity"/>
    <property type="evidence" value="ECO:0007669"/>
    <property type="project" value="UniProtKB-UniRule"/>
</dbReference>
<dbReference type="InterPro" id="IPR013523">
    <property type="entry name" value="Hist_AcTrfase_HAT1_C"/>
</dbReference>
<dbReference type="GO" id="GO:0000781">
    <property type="term" value="C:chromosome, telomeric region"/>
    <property type="evidence" value="ECO:0007669"/>
    <property type="project" value="GOC"/>
</dbReference>
<dbReference type="InterPro" id="IPR017380">
    <property type="entry name" value="Hist_AcTrfase_B-typ_cat-su"/>
</dbReference>
<dbReference type="AlphaFoldDB" id="A0A1G4K338"/>
<keyword evidence="15" id="KW-1185">Reference proteome</keyword>
<dbReference type="EMBL" id="LT598467">
    <property type="protein sequence ID" value="SCU98088.1"/>
    <property type="molecule type" value="Genomic_DNA"/>
</dbReference>
<dbReference type="InterPro" id="IPR037113">
    <property type="entry name" value="Hat1_N_sf"/>
</dbReference>
<gene>
    <name evidence="14" type="ORF">LAMI_0F12948G</name>
</gene>
<dbReference type="Gene3D" id="3.90.360.10">
    <property type="entry name" value="Histone acetyl transferase 1 (HAT1), N-terminal domain"/>
    <property type="match status" value="1"/>
</dbReference>
<comment type="similarity">
    <text evidence="2 9">Belongs to the HAT1 family.</text>
</comment>
<dbReference type="InterPro" id="IPR019467">
    <property type="entry name" value="Hat1_N"/>
</dbReference>
<feature type="domain" description="Histone acetyl transferase HAT1 N-terminal" evidence="13">
    <location>
        <begin position="13"/>
        <end position="164"/>
    </location>
</feature>
<dbReference type="Proteomes" id="UP000191024">
    <property type="component" value="Chromosome F"/>
</dbReference>
<evidence type="ECO:0000313" key="14">
    <source>
        <dbReference type="EMBL" id="SCU98088.1"/>
    </source>
</evidence>
<reference evidence="15" key="1">
    <citation type="submission" date="2016-03" db="EMBL/GenBank/DDBJ databases">
        <authorList>
            <person name="Devillers H."/>
        </authorList>
    </citation>
    <scope>NUCLEOTIDE SEQUENCE [LARGE SCALE GENOMIC DNA]</scope>
</reference>
<evidence type="ECO:0000256" key="11">
    <source>
        <dbReference type="PIRSR" id="PIRSR038084-2"/>
    </source>
</evidence>
<comment type="subcellular location">
    <subcellularLocation>
        <location evidence="9">Cytoplasm</location>
    </subcellularLocation>
    <subcellularLocation>
        <location evidence="1 9">Nucleus</location>
    </subcellularLocation>
</comment>
<dbReference type="Gene3D" id="1.10.10.390">
    <property type="match status" value="1"/>
</dbReference>